<reference evidence="2 3" key="1">
    <citation type="submission" date="2023-06" db="EMBL/GenBank/DDBJ databases">
        <title>Azospirillum isscasensis sp.nov, a bacterium isolated from rhizosphere soil of rice.</title>
        <authorList>
            <person name="Wang H."/>
        </authorList>
    </citation>
    <scope>NUCLEOTIDE SEQUENCE [LARGE SCALE GENOMIC DNA]</scope>
    <source>
        <strain evidence="2 3">C340-1</strain>
    </source>
</reference>
<feature type="region of interest" description="Disordered" evidence="1">
    <location>
        <begin position="42"/>
        <end position="61"/>
    </location>
</feature>
<evidence type="ECO:0000313" key="2">
    <source>
        <dbReference type="EMBL" id="MDQ2105526.1"/>
    </source>
</evidence>
<gene>
    <name evidence="2" type="ORF">QSG27_22705</name>
</gene>
<evidence type="ECO:0000313" key="3">
    <source>
        <dbReference type="Proteomes" id="UP001227317"/>
    </source>
</evidence>
<keyword evidence="3" id="KW-1185">Reference proteome</keyword>
<dbReference type="RefSeq" id="WP_306710141.1">
    <property type="nucleotide sequence ID" value="NZ_JAUJFI010000149.1"/>
</dbReference>
<dbReference type="Proteomes" id="UP001227317">
    <property type="component" value="Unassembled WGS sequence"/>
</dbReference>
<dbReference type="EMBL" id="JAUJFI010000149">
    <property type="protein sequence ID" value="MDQ2105526.1"/>
    <property type="molecule type" value="Genomic_DNA"/>
</dbReference>
<name>A0ABU0WMQ7_9PROT</name>
<accession>A0ABU0WMQ7</accession>
<protein>
    <submittedName>
        <fullName evidence="2">Uncharacterized protein</fullName>
    </submittedName>
</protein>
<organism evidence="2 3">
    <name type="scientific">Azospirillum isscasi</name>
    <dbReference type="NCBI Taxonomy" id="3053926"/>
    <lineage>
        <taxon>Bacteria</taxon>
        <taxon>Pseudomonadati</taxon>
        <taxon>Pseudomonadota</taxon>
        <taxon>Alphaproteobacteria</taxon>
        <taxon>Rhodospirillales</taxon>
        <taxon>Azospirillaceae</taxon>
        <taxon>Azospirillum</taxon>
    </lineage>
</organism>
<evidence type="ECO:0000256" key="1">
    <source>
        <dbReference type="SAM" id="MobiDB-lite"/>
    </source>
</evidence>
<comment type="caution">
    <text evidence="2">The sequence shown here is derived from an EMBL/GenBank/DDBJ whole genome shotgun (WGS) entry which is preliminary data.</text>
</comment>
<feature type="compositionally biased region" description="Basic and acidic residues" evidence="1">
    <location>
        <begin position="46"/>
        <end position="61"/>
    </location>
</feature>
<sequence length="61" mass="6290">MVIARTLGGRPSYDLRLIDGTIVKYAQETDCEVLPPDAGIAAPVHADGHAGGHPVDRPAAG</sequence>
<proteinExistence type="predicted"/>